<dbReference type="RefSeq" id="WP_267655284.1">
    <property type="nucleotide sequence ID" value="NZ_JAOVZR010000001.1"/>
</dbReference>
<keyword evidence="2" id="KW-1185">Reference proteome</keyword>
<evidence type="ECO:0008006" key="3">
    <source>
        <dbReference type="Google" id="ProtNLM"/>
    </source>
</evidence>
<name>A0ABT3ZDH1_9HYPH</name>
<comment type="caution">
    <text evidence="1">The sequence shown here is derived from an EMBL/GenBank/DDBJ whole genome shotgun (WGS) entry which is preliminary data.</text>
</comment>
<gene>
    <name evidence="1" type="ORF">OEG84_19620</name>
</gene>
<organism evidence="1 2">
    <name type="scientific">Hoeflea algicola</name>
    <dbReference type="NCBI Taxonomy" id="2983763"/>
    <lineage>
        <taxon>Bacteria</taxon>
        <taxon>Pseudomonadati</taxon>
        <taxon>Pseudomonadota</taxon>
        <taxon>Alphaproteobacteria</taxon>
        <taxon>Hyphomicrobiales</taxon>
        <taxon>Rhizobiaceae</taxon>
        <taxon>Hoeflea</taxon>
    </lineage>
</organism>
<sequence>MLDIKISTMELIERKPGGGSPVVATFSINIGPLRISDCAIFEHDDGTLAASIPRSRAGGKLVKFREHEDYAKFQSVALAAHAGMMSSNEPQEEPDDAGVRRVVKSEWVTAKGVGS</sequence>
<evidence type="ECO:0000313" key="1">
    <source>
        <dbReference type="EMBL" id="MCY0149847.1"/>
    </source>
</evidence>
<accession>A0ABT3ZDH1</accession>
<proteinExistence type="predicted"/>
<dbReference type="EMBL" id="JAOVZR010000001">
    <property type="protein sequence ID" value="MCY0149847.1"/>
    <property type="molecule type" value="Genomic_DNA"/>
</dbReference>
<evidence type="ECO:0000313" key="2">
    <source>
        <dbReference type="Proteomes" id="UP001073227"/>
    </source>
</evidence>
<protein>
    <recommendedName>
        <fullName evidence="3">SpoVG family protein</fullName>
    </recommendedName>
</protein>
<dbReference type="Proteomes" id="UP001073227">
    <property type="component" value="Unassembled WGS sequence"/>
</dbReference>
<reference evidence="1" key="1">
    <citation type="submission" date="2022-10" db="EMBL/GenBank/DDBJ databases">
        <title>Hoeflea sp. G2-23, isolated from marine algae.</title>
        <authorList>
            <person name="Kristyanto S."/>
            <person name="Kim J.M."/>
            <person name="Jeon C.O."/>
        </authorList>
    </citation>
    <scope>NUCLEOTIDE SEQUENCE</scope>
    <source>
        <strain evidence="1">G2-23</strain>
    </source>
</reference>